<dbReference type="RefSeq" id="WP_071505239.1">
    <property type="nucleotide sequence ID" value="NZ_MORL01000015.1"/>
</dbReference>
<dbReference type="InterPro" id="IPR000326">
    <property type="entry name" value="PAP2/HPO"/>
</dbReference>
<organism evidence="2 3">
    <name type="scientific">Arsenicibacter rosenii</name>
    <dbReference type="NCBI Taxonomy" id="1750698"/>
    <lineage>
        <taxon>Bacteria</taxon>
        <taxon>Pseudomonadati</taxon>
        <taxon>Bacteroidota</taxon>
        <taxon>Cytophagia</taxon>
        <taxon>Cytophagales</taxon>
        <taxon>Spirosomataceae</taxon>
        <taxon>Arsenicibacter</taxon>
    </lineage>
</organism>
<proteinExistence type="predicted"/>
<dbReference type="CDD" id="cd03398">
    <property type="entry name" value="PAP2_haloperoxidase"/>
    <property type="match status" value="1"/>
</dbReference>
<dbReference type="SUPFAM" id="SSF48317">
    <property type="entry name" value="Acid phosphatase/Vanadium-dependent haloperoxidase"/>
    <property type="match status" value="1"/>
</dbReference>
<dbReference type="EMBL" id="MORL01000015">
    <property type="protein sequence ID" value="OIN57103.1"/>
    <property type="molecule type" value="Genomic_DNA"/>
</dbReference>
<evidence type="ECO:0000313" key="3">
    <source>
        <dbReference type="Proteomes" id="UP000181790"/>
    </source>
</evidence>
<keyword evidence="3" id="KW-1185">Reference proteome</keyword>
<comment type="caution">
    <text evidence="2">The sequence shown here is derived from an EMBL/GenBank/DDBJ whole genome shotgun (WGS) entry which is preliminary data.</text>
</comment>
<protein>
    <recommendedName>
        <fullName evidence="1">Phosphatidic acid phosphatase type 2/haloperoxidase domain-containing protein</fullName>
    </recommendedName>
</protein>
<dbReference type="PANTHER" id="PTHR34599">
    <property type="entry name" value="PEROXIDASE-RELATED"/>
    <property type="match status" value="1"/>
</dbReference>
<dbReference type="Pfam" id="PF01569">
    <property type="entry name" value="PAP2"/>
    <property type="match status" value="1"/>
</dbReference>
<reference evidence="2 3" key="1">
    <citation type="submission" date="2016-10" db="EMBL/GenBank/DDBJ databases">
        <title>Arsenicibacter rosenii gen. nov., sp. nov., an efficient arsenic-methylating bacterium isolated from an arsenic-contaminated paddy soil.</title>
        <authorList>
            <person name="Huang K."/>
        </authorList>
    </citation>
    <scope>NUCLEOTIDE SEQUENCE [LARGE SCALE GENOMIC DNA]</scope>
    <source>
        <strain evidence="2 3">SM-1</strain>
    </source>
</reference>
<accession>A0A1S2VEF9</accession>
<sequence>MAIRRALHPYQGNNRRFVAANGNLPIPKPEAYTKDPAANYDKLYKAVYDKNISLTQEEKEIAAWWGDDPSQTFTPPGHSYNQATITVRTTKATLARAIETYARTGMAVADAFMNCWKCKYTYHNERPSTFVRANVNAAWTPFWPEPPFPAFPSGHSTQGAAAATVLTDLYGANVSFVDNSHVGRARDELRHVDYKARSFTSFWQTAEESAWSRFPGGIHTRQDNETGLAEGKKIGENVNQLGWKK</sequence>
<dbReference type="Proteomes" id="UP000181790">
    <property type="component" value="Unassembled WGS sequence"/>
</dbReference>
<evidence type="ECO:0000259" key="1">
    <source>
        <dbReference type="Pfam" id="PF01569"/>
    </source>
</evidence>
<dbReference type="AlphaFoldDB" id="A0A1S2VEF9"/>
<dbReference type="InterPro" id="IPR052559">
    <property type="entry name" value="V-haloperoxidase"/>
</dbReference>
<name>A0A1S2VEF9_9BACT</name>
<evidence type="ECO:0000313" key="2">
    <source>
        <dbReference type="EMBL" id="OIN57103.1"/>
    </source>
</evidence>
<dbReference type="PANTHER" id="PTHR34599:SF1">
    <property type="entry name" value="PHOSPHATIDIC ACID PHOSPHATASE TYPE 2_HALOPEROXIDASE DOMAIN-CONTAINING PROTEIN"/>
    <property type="match status" value="1"/>
</dbReference>
<dbReference type="Gene3D" id="1.10.606.20">
    <property type="match status" value="1"/>
</dbReference>
<feature type="domain" description="Phosphatidic acid phosphatase type 2/haloperoxidase" evidence="1">
    <location>
        <begin position="105"/>
        <end position="229"/>
    </location>
</feature>
<gene>
    <name evidence="2" type="ORF">BLX24_21340</name>
</gene>
<dbReference type="InterPro" id="IPR036938">
    <property type="entry name" value="PAP2/HPO_sf"/>
</dbReference>